<reference evidence="6 7" key="1">
    <citation type="journal article" date="2015" name="Genome Biol. Evol.">
        <title>Comparative Genomics of a Bacterivorous Green Alga Reveals Evolutionary Causalities and Consequences of Phago-Mixotrophic Mode of Nutrition.</title>
        <authorList>
            <person name="Burns J.A."/>
            <person name="Paasch A."/>
            <person name="Narechania A."/>
            <person name="Kim E."/>
        </authorList>
    </citation>
    <scope>NUCLEOTIDE SEQUENCE [LARGE SCALE GENOMIC DNA]</scope>
    <source>
        <strain evidence="6 7">PLY_AMNH</strain>
    </source>
</reference>
<proteinExistence type="predicted"/>
<feature type="region of interest" description="Disordered" evidence="4">
    <location>
        <begin position="277"/>
        <end position="314"/>
    </location>
</feature>
<evidence type="ECO:0000256" key="4">
    <source>
        <dbReference type="SAM" id="MobiDB-lite"/>
    </source>
</evidence>
<keyword evidence="3" id="KW-0067">ATP-binding</keyword>
<dbReference type="InterPro" id="IPR045028">
    <property type="entry name" value="DinG/Rad3-like"/>
</dbReference>
<evidence type="ECO:0000313" key="6">
    <source>
        <dbReference type="EMBL" id="KAK3268898.1"/>
    </source>
</evidence>
<gene>
    <name evidence="6" type="ORF">CYMTET_22625</name>
</gene>
<comment type="caution">
    <text evidence="6">The sequence shown here is derived from an EMBL/GenBank/DDBJ whole genome shotgun (WGS) entry which is preliminary data.</text>
</comment>
<feature type="compositionally biased region" description="Basic and acidic residues" evidence="4">
    <location>
        <begin position="87"/>
        <end position="135"/>
    </location>
</feature>
<protein>
    <recommendedName>
        <fullName evidence="5">Helicase ATP-binding domain-containing protein</fullName>
    </recommendedName>
</protein>
<evidence type="ECO:0000256" key="2">
    <source>
        <dbReference type="ARBA" id="ARBA00022801"/>
    </source>
</evidence>
<accession>A0AAE0G012</accession>
<dbReference type="EMBL" id="LGRX02011490">
    <property type="protein sequence ID" value="KAK3268898.1"/>
    <property type="molecule type" value="Genomic_DNA"/>
</dbReference>
<dbReference type="SUPFAM" id="SSF52540">
    <property type="entry name" value="P-loop containing nucleoside triphosphate hydrolases"/>
    <property type="match status" value="1"/>
</dbReference>
<evidence type="ECO:0000259" key="5">
    <source>
        <dbReference type="PROSITE" id="PS51193"/>
    </source>
</evidence>
<feature type="region of interest" description="Disordered" evidence="4">
    <location>
        <begin position="67"/>
        <end position="208"/>
    </location>
</feature>
<evidence type="ECO:0000256" key="3">
    <source>
        <dbReference type="ARBA" id="ARBA00022840"/>
    </source>
</evidence>
<dbReference type="GO" id="GO:0016818">
    <property type="term" value="F:hydrolase activity, acting on acid anhydrides, in phosphorus-containing anhydrides"/>
    <property type="evidence" value="ECO:0007669"/>
    <property type="project" value="InterPro"/>
</dbReference>
<dbReference type="Pfam" id="PF06733">
    <property type="entry name" value="DEAD_2"/>
    <property type="match status" value="1"/>
</dbReference>
<dbReference type="InterPro" id="IPR006554">
    <property type="entry name" value="Helicase-like_DEXD_c2"/>
</dbReference>
<organism evidence="6 7">
    <name type="scientific">Cymbomonas tetramitiformis</name>
    <dbReference type="NCBI Taxonomy" id="36881"/>
    <lineage>
        <taxon>Eukaryota</taxon>
        <taxon>Viridiplantae</taxon>
        <taxon>Chlorophyta</taxon>
        <taxon>Pyramimonadophyceae</taxon>
        <taxon>Pyramimonadales</taxon>
        <taxon>Pyramimonadaceae</taxon>
        <taxon>Cymbomonas</taxon>
    </lineage>
</organism>
<dbReference type="GO" id="GO:0003678">
    <property type="term" value="F:DNA helicase activity"/>
    <property type="evidence" value="ECO:0007669"/>
    <property type="project" value="InterPro"/>
</dbReference>
<dbReference type="InterPro" id="IPR027417">
    <property type="entry name" value="P-loop_NTPase"/>
</dbReference>
<dbReference type="GO" id="GO:0005634">
    <property type="term" value="C:nucleus"/>
    <property type="evidence" value="ECO:0007669"/>
    <property type="project" value="TreeGrafter"/>
</dbReference>
<dbReference type="InterPro" id="IPR010614">
    <property type="entry name" value="RAD3-like_helicase_DEAD"/>
</dbReference>
<name>A0AAE0G012_9CHLO</name>
<dbReference type="InterPro" id="IPR014013">
    <property type="entry name" value="Helic_SF1/SF2_ATP-bd_DinG/Rad3"/>
</dbReference>
<evidence type="ECO:0000256" key="1">
    <source>
        <dbReference type="ARBA" id="ARBA00022741"/>
    </source>
</evidence>
<dbReference type="PANTHER" id="PTHR11472">
    <property type="entry name" value="DNA REPAIR DEAD HELICASE RAD3/XP-D SUBFAMILY MEMBER"/>
    <property type="match status" value="1"/>
</dbReference>
<dbReference type="AlphaFoldDB" id="A0AAE0G012"/>
<keyword evidence="1" id="KW-0547">Nucleotide-binding</keyword>
<keyword evidence="2" id="KW-0378">Hydrolase</keyword>
<feature type="compositionally biased region" description="Polar residues" evidence="4">
    <location>
        <begin position="136"/>
        <end position="147"/>
    </location>
</feature>
<dbReference type="Proteomes" id="UP001190700">
    <property type="component" value="Unassembled WGS sequence"/>
</dbReference>
<evidence type="ECO:0000313" key="7">
    <source>
        <dbReference type="Proteomes" id="UP001190700"/>
    </source>
</evidence>
<dbReference type="Gene3D" id="3.40.50.300">
    <property type="entry name" value="P-loop containing nucleotide triphosphate hydrolases"/>
    <property type="match status" value="2"/>
</dbReference>
<dbReference type="SMART" id="SM00488">
    <property type="entry name" value="DEXDc2"/>
    <property type="match status" value="1"/>
</dbReference>
<dbReference type="GO" id="GO:0005524">
    <property type="term" value="F:ATP binding"/>
    <property type="evidence" value="ECO:0007669"/>
    <property type="project" value="UniProtKB-KW"/>
</dbReference>
<dbReference type="PANTHER" id="PTHR11472:SF41">
    <property type="entry name" value="ATP-DEPENDENT DNA HELICASE DDX11-RELATED"/>
    <property type="match status" value="1"/>
</dbReference>
<dbReference type="GO" id="GO:0003677">
    <property type="term" value="F:DNA binding"/>
    <property type="evidence" value="ECO:0007669"/>
    <property type="project" value="InterPro"/>
</dbReference>
<dbReference type="GO" id="GO:0034085">
    <property type="term" value="P:establishment of sister chromatid cohesion"/>
    <property type="evidence" value="ECO:0007669"/>
    <property type="project" value="TreeGrafter"/>
</dbReference>
<feature type="domain" description="Helicase ATP-binding" evidence="5">
    <location>
        <begin position="6"/>
        <end position="435"/>
    </location>
</feature>
<keyword evidence="7" id="KW-1185">Reference proteome</keyword>
<dbReference type="PROSITE" id="PS51193">
    <property type="entry name" value="HELICASE_ATP_BIND_2"/>
    <property type="match status" value="1"/>
</dbReference>
<sequence>MAGEQGRAFPAFPYSPYEIQSKLMTAMYDTLQHGGIGIFQSPTGTGKTLSTICSALQWLLDHQHASELDSTASKPDPPSEGGAEEPDWLRDFTVEEEQRKLKERRDRLAQVRKRAAQEKAKEHPAVKSLAGEEARTSASTGTGSRQQEAGRLGTAEAGEEEFLVDWTSDSEERVASAANQGKTRRRPSDDEADMSSDSESQVSSEEDPCTDSMQLIFCSRTHSQLSQFLGELQRAKFQDSLRVVALGGRKQLCINPQVSGLTSTNLNQACLDLQKQRSAKRQQSQSQSSTLAGGKPKRASSKSKGGCPYLRKKGRSQSQFKAAMLEAPMDIEELARQGRRRECCAYYTARRAQVEADVITMPYTSLVHREVREGLGVRVRGNAVIIDEAHNLIDTISAAHSVQLAGAHVLATKAALQSYLGRFRWALQRPGRLRELRGVPSTSHM</sequence>